<dbReference type="EMBL" id="JAIMJC010000002">
    <property type="protein sequence ID" value="KAH0529261.1"/>
    <property type="molecule type" value="Genomic_DNA"/>
</dbReference>
<protein>
    <submittedName>
        <fullName evidence="1">Uncharacterized protein</fullName>
    </submittedName>
</protein>
<organism evidence="1 2">
    <name type="scientific">Trichoderma semiorbis</name>
    <dbReference type="NCBI Taxonomy" id="1491008"/>
    <lineage>
        <taxon>Eukaryota</taxon>
        <taxon>Fungi</taxon>
        <taxon>Dikarya</taxon>
        <taxon>Ascomycota</taxon>
        <taxon>Pezizomycotina</taxon>
        <taxon>Sordariomycetes</taxon>
        <taxon>Hypocreomycetidae</taxon>
        <taxon>Hypocreales</taxon>
        <taxon>Hypocreaceae</taxon>
        <taxon>Trichoderma</taxon>
    </lineage>
</organism>
<reference evidence="1 2" key="1">
    <citation type="submission" date="2021-08" db="EMBL/GenBank/DDBJ databases">
        <title>The highly contiguous genome resource for Trichoderma semiorbis FJ059, a fungal antagonistic to plant pathogens.</title>
        <authorList>
            <person name="Liu T."/>
        </authorList>
    </citation>
    <scope>NUCLEOTIDE SEQUENCE [LARGE SCALE GENOMIC DNA]</scope>
    <source>
        <strain evidence="1 2">FJ059</strain>
    </source>
</reference>
<dbReference type="Proteomes" id="UP000826573">
    <property type="component" value="Unassembled WGS sequence"/>
</dbReference>
<gene>
    <name evidence="1" type="ORF">TsFJ059_004028</name>
</gene>
<evidence type="ECO:0000313" key="2">
    <source>
        <dbReference type="Proteomes" id="UP000826573"/>
    </source>
</evidence>
<proteinExistence type="predicted"/>
<name>A0A9P8HV09_9HYPO</name>
<dbReference type="AlphaFoldDB" id="A0A9P8HV09"/>
<keyword evidence="2" id="KW-1185">Reference proteome</keyword>
<sequence length="352" mass="39191">MSLAVKNYDVAKLSEKDLELQPDDPRYEDGVKCIRKYWAHVTRLDYNEQNDMVDWILDHAYAIEPSAKKNPTQHYLYLLQMRLLDSYGDMELSLPIYLILSTVYDKLPKRYVAMIGQKFLSRVIEDHTQEYFKAIKKMEKDALVAAAAASPAILPPSRTTIKKPAVANKATMTMTTINKPAVANKATMTMTVDDEGAVSGGEEQVTDFDPVCQASQSVFLETAKRPRALSDNPAIEPKRTRRATDNDGFDIAQIVTGVKSSLTIQPFADAAKPASTAAKKPRMTSSDLLKMKEDVKIARETAKRNEAKIDAVSAKLDGFISEMRQFMTAFANTAGTPLSIEVIDESDNDNHE</sequence>
<comment type="caution">
    <text evidence="1">The sequence shown here is derived from an EMBL/GenBank/DDBJ whole genome shotgun (WGS) entry which is preliminary data.</text>
</comment>
<accession>A0A9P8HV09</accession>
<evidence type="ECO:0000313" key="1">
    <source>
        <dbReference type="EMBL" id="KAH0529261.1"/>
    </source>
</evidence>